<dbReference type="GO" id="GO:0016787">
    <property type="term" value="F:hydrolase activity"/>
    <property type="evidence" value="ECO:0007669"/>
    <property type="project" value="UniProtKB-KW"/>
</dbReference>
<dbReference type="CDD" id="cd07505">
    <property type="entry name" value="HAD_BPGM-like"/>
    <property type="match status" value="1"/>
</dbReference>
<dbReference type="Proteomes" id="UP000237839">
    <property type="component" value="Unassembled WGS sequence"/>
</dbReference>
<evidence type="ECO:0000313" key="6">
    <source>
        <dbReference type="EMBL" id="PRC92552.1"/>
    </source>
</evidence>
<dbReference type="InterPro" id="IPR023214">
    <property type="entry name" value="HAD_sf"/>
</dbReference>
<name>A0A2S9GXV6_9BURK</name>
<dbReference type="OrthoDB" id="8585081at2"/>
<gene>
    <name evidence="6" type="ORF">S2091_2607</name>
</gene>
<keyword evidence="6" id="KW-0378">Hydrolase</keyword>
<dbReference type="InterPro" id="IPR036412">
    <property type="entry name" value="HAD-like_sf"/>
</dbReference>
<dbReference type="InterPro" id="IPR041492">
    <property type="entry name" value="HAD_2"/>
</dbReference>
<keyword evidence="5" id="KW-0119">Carbohydrate metabolism</keyword>
<dbReference type="PANTHER" id="PTHR46193:SF18">
    <property type="entry name" value="HEXITOL PHOSPHATASE B"/>
    <property type="match status" value="1"/>
</dbReference>
<dbReference type="Gene3D" id="3.40.50.1000">
    <property type="entry name" value="HAD superfamily/HAD-like"/>
    <property type="match status" value="1"/>
</dbReference>
<dbReference type="Pfam" id="PF13419">
    <property type="entry name" value="HAD_2"/>
    <property type="match status" value="1"/>
</dbReference>
<dbReference type="Gene3D" id="1.10.150.240">
    <property type="entry name" value="Putative phosphatase, domain 2"/>
    <property type="match status" value="1"/>
</dbReference>
<dbReference type="EMBL" id="PUGF01000012">
    <property type="protein sequence ID" value="PRC92552.1"/>
    <property type="molecule type" value="Genomic_DNA"/>
</dbReference>
<evidence type="ECO:0000256" key="5">
    <source>
        <dbReference type="ARBA" id="ARBA00023277"/>
    </source>
</evidence>
<comment type="cofactor">
    <cofactor evidence="1">
        <name>Mg(2+)</name>
        <dbReference type="ChEBI" id="CHEBI:18420"/>
    </cofactor>
</comment>
<sequence>MVEGILWDNDGVLVDTEKLFFQANKDLFAQVDIALTEQHFFDWFLLENRGAWHLLTDHTPDQIKQLRTRRDQIYMQHLHNNERLEISGINELLLGLAPRVPMGIVTSARSDHFELIHSRLDLIRHFRFVVTEEMYSESKPSPEPYLLGLTKLDLPAEKCLVIEDSPRGLHAARAAGIKCIVLRNKMMLDYPFEGAYRVVESVEELSHEINQLL</sequence>
<dbReference type="SFLD" id="SFLDG01129">
    <property type="entry name" value="C1.5:_HAD__Beta-PGM__Phosphata"/>
    <property type="match status" value="1"/>
</dbReference>
<keyword evidence="4" id="KW-0460">Magnesium</keyword>
<comment type="caution">
    <text evidence="6">The sequence shown here is derived from an EMBL/GenBank/DDBJ whole genome shotgun (WGS) entry which is preliminary data.</text>
</comment>
<evidence type="ECO:0000256" key="2">
    <source>
        <dbReference type="ARBA" id="ARBA00006171"/>
    </source>
</evidence>
<accession>A0A2S9GXV6</accession>
<dbReference type="SFLD" id="SFLDS00003">
    <property type="entry name" value="Haloacid_Dehalogenase"/>
    <property type="match status" value="1"/>
</dbReference>
<keyword evidence="7" id="KW-1185">Reference proteome</keyword>
<keyword evidence="3" id="KW-0479">Metal-binding</keyword>
<reference evidence="6 7" key="1">
    <citation type="submission" date="2018-02" db="EMBL/GenBank/DDBJ databases">
        <title>Solimicrobium silvestre gen. nov., sp. nov., isolated from alpine forest soil.</title>
        <authorList>
            <person name="Margesin R."/>
            <person name="Albuquerque L."/>
            <person name="Zhang D.-C."/>
            <person name="Froufe H.J.C."/>
            <person name="Severino R."/>
            <person name="Roxo I."/>
            <person name="Egas C."/>
            <person name="Da Costa M.S."/>
        </authorList>
    </citation>
    <scope>NUCLEOTIDE SEQUENCE [LARGE SCALE GENOMIC DNA]</scope>
    <source>
        <strain evidence="6 7">S20-91</strain>
    </source>
</reference>
<dbReference type="SUPFAM" id="SSF56784">
    <property type="entry name" value="HAD-like"/>
    <property type="match status" value="1"/>
</dbReference>
<evidence type="ECO:0000256" key="1">
    <source>
        <dbReference type="ARBA" id="ARBA00001946"/>
    </source>
</evidence>
<evidence type="ECO:0000256" key="4">
    <source>
        <dbReference type="ARBA" id="ARBA00022842"/>
    </source>
</evidence>
<protein>
    <submittedName>
        <fullName evidence="6">HAD-SF-IA-v3: HAD hydrolase, family IA, variant 3</fullName>
    </submittedName>
</protein>
<evidence type="ECO:0000256" key="3">
    <source>
        <dbReference type="ARBA" id="ARBA00022723"/>
    </source>
</evidence>
<dbReference type="InterPro" id="IPR051600">
    <property type="entry name" value="Beta-PGM-like"/>
</dbReference>
<dbReference type="GO" id="GO:0046872">
    <property type="term" value="F:metal ion binding"/>
    <property type="evidence" value="ECO:0007669"/>
    <property type="project" value="UniProtKB-KW"/>
</dbReference>
<dbReference type="AlphaFoldDB" id="A0A2S9GXV6"/>
<evidence type="ECO:0000313" key="7">
    <source>
        <dbReference type="Proteomes" id="UP000237839"/>
    </source>
</evidence>
<dbReference type="InterPro" id="IPR006439">
    <property type="entry name" value="HAD-SF_hydro_IA"/>
</dbReference>
<dbReference type="NCBIfam" id="TIGR01509">
    <property type="entry name" value="HAD-SF-IA-v3"/>
    <property type="match status" value="1"/>
</dbReference>
<organism evidence="6 7">
    <name type="scientific">Solimicrobium silvestre</name>
    <dbReference type="NCBI Taxonomy" id="2099400"/>
    <lineage>
        <taxon>Bacteria</taxon>
        <taxon>Pseudomonadati</taxon>
        <taxon>Pseudomonadota</taxon>
        <taxon>Betaproteobacteria</taxon>
        <taxon>Burkholderiales</taxon>
        <taxon>Oxalobacteraceae</taxon>
        <taxon>Solimicrobium</taxon>
    </lineage>
</organism>
<comment type="similarity">
    <text evidence="2">Belongs to the HAD-like hydrolase superfamily. CbbY/CbbZ/Gph/YieH family.</text>
</comment>
<dbReference type="RefSeq" id="WP_105532371.1">
    <property type="nucleotide sequence ID" value="NZ_PUGF01000012.1"/>
</dbReference>
<proteinExistence type="inferred from homology"/>
<dbReference type="PANTHER" id="PTHR46193">
    <property type="entry name" value="6-PHOSPHOGLUCONATE PHOSPHATASE"/>
    <property type="match status" value="1"/>
</dbReference>
<dbReference type="InterPro" id="IPR023198">
    <property type="entry name" value="PGP-like_dom2"/>
</dbReference>